<dbReference type="PRINTS" id="PR00039">
    <property type="entry name" value="HTHLYSR"/>
</dbReference>
<evidence type="ECO:0000259" key="5">
    <source>
        <dbReference type="PROSITE" id="PS50931"/>
    </source>
</evidence>
<dbReference type="RefSeq" id="WP_016958437.1">
    <property type="nucleotide sequence ID" value="NZ_AJWN02000032.1"/>
</dbReference>
<dbReference type="PROSITE" id="PS50931">
    <property type="entry name" value="HTH_LYSR"/>
    <property type="match status" value="1"/>
</dbReference>
<dbReference type="GO" id="GO:0000976">
    <property type="term" value="F:transcription cis-regulatory region binding"/>
    <property type="evidence" value="ECO:0007669"/>
    <property type="project" value="TreeGrafter"/>
</dbReference>
<evidence type="ECO:0000313" key="7">
    <source>
        <dbReference type="Proteomes" id="UP000095039"/>
    </source>
</evidence>
<proteinExistence type="inferred from homology"/>
<evidence type="ECO:0000313" key="6">
    <source>
        <dbReference type="EMBL" id="OEE62751.1"/>
    </source>
</evidence>
<keyword evidence="3" id="KW-0238">DNA-binding</keyword>
<dbReference type="AlphaFoldDB" id="A0A1E5CB63"/>
<dbReference type="Gene3D" id="3.40.190.290">
    <property type="match status" value="1"/>
</dbReference>
<dbReference type="EMBL" id="AJWN02000032">
    <property type="protein sequence ID" value="OEE62751.1"/>
    <property type="molecule type" value="Genomic_DNA"/>
</dbReference>
<gene>
    <name evidence="6" type="ORF">A1OK_19370</name>
</gene>
<name>A0A1E5CB63_9GAMM</name>
<sequence length="293" mass="32805">MLNPKWLTTFETLVKTQSFTKTAECLFMTQPGVSQHIKKLEDALGETLIYREGKQFELSQAGIMLTEYIASQKQLKETFLAQLKEDSPNQGPIRIACSGAMAMKLYPLLLAHQQQHPELSVHLEAAPASRIHALLMDKSIDIGISTQPIAHPSIEETLVGKESLCLVVPSQSKVDAQDYDALCRLGYIQHPDASHYADLVLSKNYPKHYRGLDGFRDRGYVNQLAQILLPVSQGLGFTVLPEGVIDSFTESSKLSCLPLTHPVYQPVYLAQKRYRNLPQRYQTVIELIKKAVA</sequence>
<dbReference type="Proteomes" id="UP000095039">
    <property type="component" value="Unassembled WGS sequence"/>
</dbReference>
<dbReference type="SUPFAM" id="SSF53850">
    <property type="entry name" value="Periplasmic binding protein-like II"/>
    <property type="match status" value="1"/>
</dbReference>
<dbReference type="Gene3D" id="1.10.10.10">
    <property type="entry name" value="Winged helix-like DNA-binding domain superfamily/Winged helix DNA-binding domain"/>
    <property type="match status" value="1"/>
</dbReference>
<dbReference type="CDD" id="cd05466">
    <property type="entry name" value="PBP2_LTTR_substrate"/>
    <property type="match status" value="1"/>
</dbReference>
<evidence type="ECO:0000256" key="2">
    <source>
        <dbReference type="ARBA" id="ARBA00023015"/>
    </source>
</evidence>
<dbReference type="InterPro" id="IPR036388">
    <property type="entry name" value="WH-like_DNA-bd_sf"/>
</dbReference>
<dbReference type="InterPro" id="IPR005119">
    <property type="entry name" value="LysR_subst-bd"/>
</dbReference>
<dbReference type="InterPro" id="IPR036390">
    <property type="entry name" value="WH_DNA-bd_sf"/>
</dbReference>
<dbReference type="PANTHER" id="PTHR30126">
    <property type="entry name" value="HTH-TYPE TRANSCRIPTIONAL REGULATOR"/>
    <property type="match status" value="1"/>
</dbReference>
<evidence type="ECO:0000256" key="4">
    <source>
        <dbReference type="ARBA" id="ARBA00023163"/>
    </source>
</evidence>
<keyword evidence="2" id="KW-0805">Transcription regulation</keyword>
<organism evidence="6 7">
    <name type="scientific">Enterovibrio norvegicus FF-454</name>
    <dbReference type="NCBI Taxonomy" id="1185651"/>
    <lineage>
        <taxon>Bacteria</taxon>
        <taxon>Pseudomonadati</taxon>
        <taxon>Pseudomonadota</taxon>
        <taxon>Gammaproteobacteria</taxon>
        <taxon>Vibrionales</taxon>
        <taxon>Vibrionaceae</taxon>
        <taxon>Enterovibrio</taxon>
    </lineage>
</organism>
<comment type="similarity">
    <text evidence="1">Belongs to the LysR transcriptional regulatory family.</text>
</comment>
<feature type="domain" description="HTH lysR-type" evidence="5">
    <location>
        <begin position="2"/>
        <end position="59"/>
    </location>
</feature>
<accession>A0A1E5CB63</accession>
<keyword evidence="4" id="KW-0804">Transcription</keyword>
<evidence type="ECO:0000256" key="1">
    <source>
        <dbReference type="ARBA" id="ARBA00009437"/>
    </source>
</evidence>
<dbReference type="SUPFAM" id="SSF46785">
    <property type="entry name" value="Winged helix' DNA-binding domain"/>
    <property type="match status" value="1"/>
</dbReference>
<comment type="caution">
    <text evidence="6">The sequence shown here is derived from an EMBL/GenBank/DDBJ whole genome shotgun (WGS) entry which is preliminary data.</text>
</comment>
<dbReference type="InterPro" id="IPR000847">
    <property type="entry name" value="LysR_HTH_N"/>
</dbReference>
<keyword evidence="7" id="KW-1185">Reference proteome</keyword>
<protein>
    <submittedName>
        <fullName evidence="6">LysR family transcriptional regulator</fullName>
    </submittedName>
</protein>
<reference evidence="6 7" key="1">
    <citation type="journal article" date="2012" name="Science">
        <title>Ecological populations of bacteria act as socially cohesive units of antibiotic production and resistance.</title>
        <authorList>
            <person name="Cordero O.X."/>
            <person name="Wildschutte H."/>
            <person name="Kirkup B."/>
            <person name="Proehl S."/>
            <person name="Ngo L."/>
            <person name="Hussain F."/>
            <person name="Le Roux F."/>
            <person name="Mincer T."/>
            <person name="Polz M.F."/>
        </authorList>
    </citation>
    <scope>NUCLEOTIDE SEQUENCE [LARGE SCALE GENOMIC DNA]</scope>
    <source>
        <strain evidence="6 7">FF-454</strain>
    </source>
</reference>
<dbReference type="PANTHER" id="PTHR30126:SF99">
    <property type="entry name" value="TRANSCRIPTIONAL REGULATOR LYSR FAMILY"/>
    <property type="match status" value="1"/>
</dbReference>
<evidence type="ECO:0000256" key="3">
    <source>
        <dbReference type="ARBA" id="ARBA00023125"/>
    </source>
</evidence>
<dbReference type="Pfam" id="PF03466">
    <property type="entry name" value="LysR_substrate"/>
    <property type="match status" value="1"/>
</dbReference>
<dbReference type="GO" id="GO:0003700">
    <property type="term" value="F:DNA-binding transcription factor activity"/>
    <property type="evidence" value="ECO:0007669"/>
    <property type="project" value="InterPro"/>
</dbReference>
<dbReference type="Pfam" id="PF00126">
    <property type="entry name" value="HTH_1"/>
    <property type="match status" value="1"/>
</dbReference>